<dbReference type="AlphaFoldDB" id="A0A0F9UP00"/>
<organism evidence="1">
    <name type="scientific">marine sediment metagenome</name>
    <dbReference type="NCBI Taxonomy" id="412755"/>
    <lineage>
        <taxon>unclassified sequences</taxon>
        <taxon>metagenomes</taxon>
        <taxon>ecological metagenomes</taxon>
    </lineage>
</organism>
<evidence type="ECO:0000313" key="1">
    <source>
        <dbReference type="EMBL" id="KKN55333.1"/>
    </source>
</evidence>
<dbReference type="EMBL" id="LAZR01000889">
    <property type="protein sequence ID" value="KKN55333.1"/>
    <property type="molecule type" value="Genomic_DNA"/>
</dbReference>
<accession>A0A0F9UP00</accession>
<comment type="caution">
    <text evidence="1">The sequence shown here is derived from an EMBL/GenBank/DDBJ whole genome shotgun (WGS) entry which is preliminary data.</text>
</comment>
<protein>
    <submittedName>
        <fullName evidence="1">Uncharacterized protein</fullName>
    </submittedName>
</protein>
<proteinExistence type="predicted"/>
<sequence>MAATHNLTPTISITDFPSAANSTAQADRGTPDIVIQQHVAFYRQNGVVAADAGEVIWIAKKAGTIEAAQAVLAVAPTGTHDVSIEILKGNAGGAYTSILSSPILFDTGVDRTPLAATLAVTSYLEADSFQVVVTIPTSNADGTDLLVMLWLREQPS</sequence>
<name>A0A0F9UP00_9ZZZZ</name>
<gene>
    <name evidence="1" type="ORF">LCGC14_0583230</name>
</gene>
<reference evidence="1" key="1">
    <citation type="journal article" date="2015" name="Nature">
        <title>Complex archaea that bridge the gap between prokaryotes and eukaryotes.</title>
        <authorList>
            <person name="Spang A."/>
            <person name="Saw J.H."/>
            <person name="Jorgensen S.L."/>
            <person name="Zaremba-Niedzwiedzka K."/>
            <person name="Martijn J."/>
            <person name="Lind A.E."/>
            <person name="van Eijk R."/>
            <person name="Schleper C."/>
            <person name="Guy L."/>
            <person name="Ettema T.J."/>
        </authorList>
    </citation>
    <scope>NUCLEOTIDE SEQUENCE</scope>
</reference>